<evidence type="ECO:0000256" key="4">
    <source>
        <dbReference type="ARBA" id="ARBA00023002"/>
    </source>
</evidence>
<feature type="domain" description="Reductase C-terminal" evidence="7">
    <location>
        <begin position="346"/>
        <end position="429"/>
    </location>
</feature>
<dbReference type="Pfam" id="PF07992">
    <property type="entry name" value="Pyr_redox_2"/>
    <property type="match status" value="1"/>
</dbReference>
<keyword evidence="2" id="KW-0285">Flavoprotein</keyword>
<evidence type="ECO:0000256" key="1">
    <source>
        <dbReference type="ARBA" id="ARBA00001974"/>
    </source>
</evidence>
<feature type="region of interest" description="Disordered" evidence="5">
    <location>
        <begin position="416"/>
        <end position="450"/>
    </location>
</feature>
<evidence type="ECO:0000259" key="6">
    <source>
        <dbReference type="Pfam" id="PF07992"/>
    </source>
</evidence>
<gene>
    <name evidence="8" type="ORF">STRIP9103_00592</name>
</gene>
<evidence type="ECO:0000256" key="5">
    <source>
        <dbReference type="SAM" id="MobiDB-lite"/>
    </source>
</evidence>
<evidence type="ECO:0000313" key="8">
    <source>
        <dbReference type="EMBL" id="EKX61660.1"/>
    </source>
</evidence>
<organism evidence="8 9">
    <name type="scientific">Streptomyces ipomoeae 91-03</name>
    <dbReference type="NCBI Taxonomy" id="698759"/>
    <lineage>
        <taxon>Bacteria</taxon>
        <taxon>Bacillati</taxon>
        <taxon>Actinomycetota</taxon>
        <taxon>Actinomycetes</taxon>
        <taxon>Kitasatosporales</taxon>
        <taxon>Streptomycetaceae</taxon>
        <taxon>Streptomyces</taxon>
    </lineage>
</organism>
<protein>
    <submittedName>
        <fullName evidence="8">Pyridine nucleotide-disulfide oxidoreductase</fullName>
    </submittedName>
</protein>
<feature type="domain" description="FAD/NAD(P)-binding" evidence="6">
    <location>
        <begin position="29"/>
        <end position="327"/>
    </location>
</feature>
<dbReference type="SUPFAM" id="SSF51905">
    <property type="entry name" value="FAD/NAD(P)-binding domain"/>
    <property type="match status" value="1"/>
</dbReference>
<dbReference type="PRINTS" id="PR00368">
    <property type="entry name" value="FADPNR"/>
</dbReference>
<dbReference type="InterPro" id="IPR036188">
    <property type="entry name" value="FAD/NAD-bd_sf"/>
</dbReference>
<dbReference type="InterPro" id="IPR016156">
    <property type="entry name" value="FAD/NAD-linked_Rdtase_dimer_sf"/>
</dbReference>
<dbReference type="Proteomes" id="UP000010411">
    <property type="component" value="Unassembled WGS sequence"/>
</dbReference>
<dbReference type="Gene3D" id="3.30.390.30">
    <property type="match status" value="1"/>
</dbReference>
<dbReference type="Gene3D" id="3.50.50.60">
    <property type="entry name" value="FAD/NAD(P)-binding domain"/>
    <property type="match status" value="2"/>
</dbReference>
<evidence type="ECO:0000313" key="9">
    <source>
        <dbReference type="Proteomes" id="UP000010411"/>
    </source>
</evidence>
<name>L1KME8_9ACTN</name>
<dbReference type="GO" id="GO:0016651">
    <property type="term" value="F:oxidoreductase activity, acting on NAD(P)H"/>
    <property type="evidence" value="ECO:0007669"/>
    <property type="project" value="TreeGrafter"/>
</dbReference>
<dbReference type="PRINTS" id="PR00411">
    <property type="entry name" value="PNDRDTASEI"/>
</dbReference>
<dbReference type="SUPFAM" id="SSF55424">
    <property type="entry name" value="FAD/NAD-linked reductases, dimerisation (C-terminal) domain"/>
    <property type="match status" value="1"/>
</dbReference>
<dbReference type="InterPro" id="IPR023753">
    <property type="entry name" value="FAD/NAD-binding_dom"/>
</dbReference>
<dbReference type="GO" id="GO:0005737">
    <property type="term" value="C:cytoplasm"/>
    <property type="evidence" value="ECO:0007669"/>
    <property type="project" value="TreeGrafter"/>
</dbReference>
<accession>L1KME8</accession>
<proteinExistence type="predicted"/>
<dbReference type="InterPro" id="IPR050446">
    <property type="entry name" value="FAD-oxidoreductase/Apoptosis"/>
</dbReference>
<comment type="cofactor">
    <cofactor evidence="1">
        <name>FAD</name>
        <dbReference type="ChEBI" id="CHEBI:57692"/>
    </cofactor>
</comment>
<dbReference type="PANTHER" id="PTHR43557:SF2">
    <property type="entry name" value="RIESKE DOMAIN-CONTAINING PROTEIN-RELATED"/>
    <property type="match status" value="1"/>
</dbReference>
<keyword evidence="9" id="KW-1185">Reference proteome</keyword>
<dbReference type="PANTHER" id="PTHR43557">
    <property type="entry name" value="APOPTOSIS-INDUCING FACTOR 1"/>
    <property type="match status" value="1"/>
</dbReference>
<dbReference type="EMBL" id="AEJC01000573">
    <property type="protein sequence ID" value="EKX61660.1"/>
    <property type="molecule type" value="Genomic_DNA"/>
</dbReference>
<sequence>MSAPGSGASGFGVAAAPGAGAPGSAPAPVVIVGAGQAGVQLADSLREAGYEGAVTLVGDEPGLPGQRPPLSKEFLSNDGLSREDVALRAERFYAERDIRLVIGRRVVRIDRARHTVELDDSSILGYGHLVLATGTRPRPLPVPGADLDGVLPLRTAEDAERLRSRMRAARDVVVVGAGFIGLEVAAACRAAGPRPVVVDIAERAMGRAVSAATSEFFAERHRALGTRLILGGGVSELLGRDGRVTAVRTSDGATLPADLVVVGVGVLPNTALAEAAGLDTGDGIVVDARLATSDPDISAIGDCAAFPDPRTGRRIRLESVQNAADQARCLAARLTGTPRPYTAPPWFWSYQGPLKLQIAGLSTGHDLAVVRGAVEDGRFSVFCYRDRELIAVESVNRAADHMTARKLLALGRSPAPEEAADPSFDLKAFTTAPSSSASHSHSHSPEPVVH</sequence>
<keyword evidence="3" id="KW-0274">FAD</keyword>
<dbReference type="OrthoDB" id="1145at2"/>
<dbReference type="AlphaFoldDB" id="L1KME8"/>
<evidence type="ECO:0000256" key="2">
    <source>
        <dbReference type="ARBA" id="ARBA00022630"/>
    </source>
</evidence>
<dbReference type="RefSeq" id="WP_009333436.1">
    <property type="nucleotide sequence ID" value="NZ_AEJC01000573.1"/>
</dbReference>
<evidence type="ECO:0000256" key="3">
    <source>
        <dbReference type="ARBA" id="ARBA00022827"/>
    </source>
</evidence>
<comment type="caution">
    <text evidence="8">The sequence shown here is derived from an EMBL/GenBank/DDBJ whole genome shotgun (WGS) entry which is preliminary data.</text>
</comment>
<evidence type="ECO:0000259" key="7">
    <source>
        <dbReference type="Pfam" id="PF14759"/>
    </source>
</evidence>
<keyword evidence="4" id="KW-0560">Oxidoreductase</keyword>
<dbReference type="Pfam" id="PF14759">
    <property type="entry name" value="Reductase_C"/>
    <property type="match status" value="1"/>
</dbReference>
<dbReference type="InterPro" id="IPR028202">
    <property type="entry name" value="Reductase_C"/>
</dbReference>
<dbReference type="PATRIC" id="fig|698759.3.peg.7628"/>
<reference evidence="8 9" key="1">
    <citation type="submission" date="2012-11" db="EMBL/GenBank/DDBJ databases">
        <authorList>
            <person name="Huguet-Tapia J.C."/>
            <person name="Durkin A.S."/>
            <person name="Pettis G.S."/>
            <person name="Badger J.H."/>
        </authorList>
    </citation>
    <scope>NUCLEOTIDE SEQUENCE [LARGE SCALE GENOMIC DNA]</scope>
    <source>
        <strain evidence="8 9">91-03</strain>
    </source>
</reference>